<dbReference type="Proteomes" id="UP000585638">
    <property type="component" value="Unassembled WGS sequence"/>
</dbReference>
<protein>
    <submittedName>
        <fullName evidence="1">NADPH:quinone reductase-like Zn-dependent oxidoreductase</fullName>
    </submittedName>
</protein>
<dbReference type="RefSeq" id="WP_184866891.1">
    <property type="nucleotide sequence ID" value="NZ_BAAAWY010000010.1"/>
</dbReference>
<name>A0A7W9NK66_9PSEU</name>
<evidence type="ECO:0000313" key="2">
    <source>
        <dbReference type="Proteomes" id="UP000585638"/>
    </source>
</evidence>
<sequence>MKLAGKTALVAESGSAAAVATVLRRAGARVETTDDIEAALAEAAARFGGLDIVFAPAHAHTVHAALPHLRDNGAVILYGRASAHPPTGLLEPRWLRVNYVTADASTPPDEVAEAVLFLASDDAFTVQGEELVLNGLALAS</sequence>
<proteinExistence type="predicted"/>
<reference evidence="1 2" key="1">
    <citation type="submission" date="2020-08" db="EMBL/GenBank/DDBJ databases">
        <title>Sequencing the genomes of 1000 actinobacteria strains.</title>
        <authorList>
            <person name="Klenk H.-P."/>
        </authorList>
    </citation>
    <scope>NUCLEOTIDE SEQUENCE [LARGE SCALE GENOMIC DNA]</scope>
    <source>
        <strain evidence="1 2">DSM 43851</strain>
    </source>
</reference>
<dbReference type="EMBL" id="JACHIR010000001">
    <property type="protein sequence ID" value="MBB5895056.1"/>
    <property type="molecule type" value="Genomic_DNA"/>
</dbReference>
<dbReference type="SUPFAM" id="SSF51735">
    <property type="entry name" value="NAD(P)-binding Rossmann-fold domains"/>
    <property type="match status" value="1"/>
</dbReference>
<dbReference type="AlphaFoldDB" id="A0A7W9NK66"/>
<accession>A0A7W9NK66</accession>
<dbReference type="InterPro" id="IPR036291">
    <property type="entry name" value="NAD(P)-bd_dom_sf"/>
</dbReference>
<organism evidence="1 2">
    <name type="scientific">Kutzneria kofuensis</name>
    <dbReference type="NCBI Taxonomy" id="103725"/>
    <lineage>
        <taxon>Bacteria</taxon>
        <taxon>Bacillati</taxon>
        <taxon>Actinomycetota</taxon>
        <taxon>Actinomycetes</taxon>
        <taxon>Pseudonocardiales</taxon>
        <taxon>Pseudonocardiaceae</taxon>
        <taxon>Kutzneria</taxon>
    </lineage>
</organism>
<comment type="caution">
    <text evidence="1">The sequence shown here is derived from an EMBL/GenBank/DDBJ whole genome shotgun (WGS) entry which is preliminary data.</text>
</comment>
<gene>
    <name evidence="1" type="ORF">BJ998_006252</name>
</gene>
<evidence type="ECO:0000313" key="1">
    <source>
        <dbReference type="EMBL" id="MBB5895056.1"/>
    </source>
</evidence>
<keyword evidence="2" id="KW-1185">Reference proteome</keyword>
<dbReference type="Gene3D" id="3.40.50.720">
    <property type="entry name" value="NAD(P)-binding Rossmann-like Domain"/>
    <property type="match status" value="1"/>
</dbReference>